<keyword evidence="5 8" id="KW-0812">Transmembrane</keyword>
<evidence type="ECO:0000256" key="7">
    <source>
        <dbReference type="ARBA" id="ARBA00023136"/>
    </source>
</evidence>
<dbReference type="Proteomes" id="UP000502823">
    <property type="component" value="Unassembled WGS sequence"/>
</dbReference>
<feature type="transmembrane region" description="Helical" evidence="8">
    <location>
        <begin position="148"/>
        <end position="166"/>
    </location>
</feature>
<protein>
    <recommendedName>
        <fullName evidence="11">Amino acid permease/ SLC12A domain-containing protein</fullName>
    </recommendedName>
</protein>
<feature type="transmembrane region" description="Helical" evidence="8">
    <location>
        <begin position="373"/>
        <end position="396"/>
    </location>
</feature>
<evidence type="ECO:0000256" key="2">
    <source>
        <dbReference type="ARBA" id="ARBA00007040"/>
    </source>
</evidence>
<feature type="transmembrane region" description="Helical" evidence="8">
    <location>
        <begin position="302"/>
        <end position="328"/>
    </location>
</feature>
<evidence type="ECO:0000256" key="4">
    <source>
        <dbReference type="ARBA" id="ARBA00022475"/>
    </source>
</evidence>
<dbReference type="FunFam" id="1.20.1740.10:FF:000003">
    <property type="entry name" value="Y+L amino acid transporter 1 isoform X1"/>
    <property type="match status" value="1"/>
</dbReference>
<dbReference type="OrthoDB" id="3257095at2759"/>
<dbReference type="InterPro" id="IPR050598">
    <property type="entry name" value="AminoAcid_Transporter"/>
</dbReference>
<feature type="transmembrane region" description="Helical" evidence="8">
    <location>
        <begin position="110"/>
        <end position="136"/>
    </location>
</feature>
<dbReference type="GO" id="GO:0005886">
    <property type="term" value="C:plasma membrane"/>
    <property type="evidence" value="ECO:0007669"/>
    <property type="project" value="UniProtKB-SubCell"/>
</dbReference>
<feature type="transmembrane region" description="Helical" evidence="8">
    <location>
        <begin position="348"/>
        <end position="367"/>
    </location>
</feature>
<keyword evidence="7 8" id="KW-0472">Membrane</keyword>
<dbReference type="PANTHER" id="PTHR11785:SF240">
    <property type="entry name" value="LD25378P"/>
    <property type="match status" value="1"/>
</dbReference>
<feature type="transmembrane region" description="Helical" evidence="8">
    <location>
        <begin position="435"/>
        <end position="455"/>
    </location>
</feature>
<feature type="transmembrane region" description="Helical" evidence="8">
    <location>
        <begin position="219"/>
        <end position="241"/>
    </location>
</feature>
<dbReference type="Gene3D" id="1.20.1740.10">
    <property type="entry name" value="Amino acid/polyamine transporter I"/>
    <property type="match status" value="1"/>
</dbReference>
<evidence type="ECO:0000313" key="9">
    <source>
        <dbReference type="EMBL" id="GFG40870.1"/>
    </source>
</evidence>
<reference evidence="10" key="1">
    <citation type="submission" date="2020-01" db="EMBL/GenBank/DDBJ databases">
        <title>Draft genome sequence of the Termite Coptotermes fromosanus.</title>
        <authorList>
            <person name="Itakura S."/>
            <person name="Yosikawa Y."/>
            <person name="Umezawa K."/>
        </authorList>
    </citation>
    <scope>NUCLEOTIDE SEQUENCE [LARGE SCALE GENOMIC DNA]</scope>
</reference>
<dbReference type="EMBL" id="BLKM01002739">
    <property type="protein sequence ID" value="GFG40870.1"/>
    <property type="molecule type" value="Genomic_DNA"/>
</dbReference>
<dbReference type="InterPro" id="IPR002293">
    <property type="entry name" value="AA/rel_permease1"/>
</dbReference>
<comment type="similarity">
    <text evidence="2">Belongs to the amino acid-polyamine-organocation (APC) superfamily. L-type amino acid transporter (LAT) (TC 2.A.3.8) family.</text>
</comment>
<dbReference type="PANTHER" id="PTHR11785">
    <property type="entry name" value="AMINO ACID TRANSPORTER"/>
    <property type="match status" value="1"/>
</dbReference>
<feature type="transmembrane region" description="Helical" evidence="8">
    <location>
        <begin position="253"/>
        <end position="276"/>
    </location>
</feature>
<dbReference type="GO" id="GO:0015179">
    <property type="term" value="F:L-amino acid transmembrane transporter activity"/>
    <property type="evidence" value="ECO:0007669"/>
    <property type="project" value="TreeGrafter"/>
</dbReference>
<keyword evidence="3" id="KW-0813">Transport</keyword>
<evidence type="ECO:0000256" key="5">
    <source>
        <dbReference type="ARBA" id="ARBA00022692"/>
    </source>
</evidence>
<feature type="transmembrane region" description="Helical" evidence="8">
    <location>
        <begin position="61"/>
        <end position="83"/>
    </location>
</feature>
<keyword evidence="6 8" id="KW-1133">Transmembrane helix</keyword>
<feature type="transmembrane region" description="Helical" evidence="8">
    <location>
        <begin position="408"/>
        <end position="429"/>
    </location>
</feature>
<evidence type="ECO:0000256" key="1">
    <source>
        <dbReference type="ARBA" id="ARBA00004651"/>
    </source>
</evidence>
<dbReference type="InParanoid" id="A0A6L2QA45"/>
<dbReference type="AlphaFoldDB" id="A0A6L2QA45"/>
<gene>
    <name evidence="9" type="ORF">Cfor_08900</name>
</gene>
<evidence type="ECO:0000256" key="8">
    <source>
        <dbReference type="SAM" id="Phobius"/>
    </source>
</evidence>
<accession>A0A6L2QA45</accession>
<proteinExistence type="inferred from homology"/>
<comment type="subcellular location">
    <subcellularLocation>
        <location evidence="1">Cell membrane</location>
        <topology evidence="1">Multi-pass membrane protein</topology>
    </subcellularLocation>
</comment>
<evidence type="ECO:0000256" key="3">
    <source>
        <dbReference type="ARBA" id="ARBA00022448"/>
    </source>
</evidence>
<organism evidence="9 10">
    <name type="scientific">Coptotermes formosanus</name>
    <name type="common">Formosan subterranean termite</name>
    <dbReference type="NCBI Taxonomy" id="36987"/>
    <lineage>
        <taxon>Eukaryota</taxon>
        <taxon>Metazoa</taxon>
        <taxon>Ecdysozoa</taxon>
        <taxon>Arthropoda</taxon>
        <taxon>Hexapoda</taxon>
        <taxon>Insecta</taxon>
        <taxon>Pterygota</taxon>
        <taxon>Neoptera</taxon>
        <taxon>Polyneoptera</taxon>
        <taxon>Dictyoptera</taxon>
        <taxon>Blattodea</taxon>
        <taxon>Blattoidea</taxon>
        <taxon>Termitoidae</taxon>
        <taxon>Rhinotermitidae</taxon>
        <taxon>Coptotermes</taxon>
    </lineage>
</organism>
<sequence>MAIKKNSKVLAAEKETLHSNSDIKLKKELGLLDGVAIIVGVIIGAGIFVSPKGVLKSSGSIGLGLIVWVLSGLLSMIGALCYAELGTMIPKSGGDYAYISEAFGPLPAFLYLWVALLVLVPTGNAITALTFAQYILQPAWPTCEPPYEAVRLLAAVITCLLTAINCNNVKWATRVQDIFTGTKILALVIIVVAGMWVLASGKTENFQNPMTNTNPEPGFIALAFYSGLFSYSGWNYLNFVTEELKQPYKNLPRAIWISMPLVTVIYVLTNIAYFVVLTRDEVLASHAVAVTFGDKLLGVMSWIMPVFVACSTFGALNGAIFASSRLFFVGARQGHLPKAIALISIDRFTPVPSLVFLCFITLVLLIIKDVYVLINYLSFVEALFTTLSVSGLLWLRYKRPNAERPIKVNIIFPIIFFIICLFLVTLPFYVSPWEVGIGLVLIISGIPVYLIFIYWKDKPLWLIRISAFVPSCCNLPPEVGPISALRNWYWKLSFFFILPQNPCFTSKHKLGLFLQPCLCQNVLVCLGGWEERLLKIVQDILKTESYLDRNKHGVNQMPAACIMSKLQRSSRTASSRSHSFLASRRLGQAGESRAQYVFVWNIRQSTVHLQFPYTVLRNKNGKHEFLEADPGCATAPYHCTEFIKSAEFCWIETRGKLRHCAHLEVLYRFPEDVVNVVCWRQVLGHVERTKMREESEKFVSLSQSVSTAIAGSRIYGLLHAYCS</sequence>
<feature type="transmembrane region" description="Helical" evidence="8">
    <location>
        <begin position="29"/>
        <end position="49"/>
    </location>
</feature>
<dbReference type="FunCoup" id="A0A6L2QA45">
    <property type="interactions" value="146"/>
</dbReference>
<keyword evidence="4" id="KW-1003">Cell membrane</keyword>
<name>A0A6L2QA45_COPFO</name>
<evidence type="ECO:0000313" key="10">
    <source>
        <dbReference type="Proteomes" id="UP000502823"/>
    </source>
</evidence>
<evidence type="ECO:0008006" key="11">
    <source>
        <dbReference type="Google" id="ProtNLM"/>
    </source>
</evidence>
<keyword evidence="10" id="KW-1185">Reference proteome</keyword>
<comment type="caution">
    <text evidence="9">The sequence shown here is derived from an EMBL/GenBank/DDBJ whole genome shotgun (WGS) entry which is preliminary data.</text>
</comment>
<feature type="transmembrane region" description="Helical" evidence="8">
    <location>
        <begin position="178"/>
        <end position="199"/>
    </location>
</feature>
<evidence type="ECO:0000256" key="6">
    <source>
        <dbReference type="ARBA" id="ARBA00022989"/>
    </source>
</evidence>
<dbReference type="Pfam" id="PF13520">
    <property type="entry name" value="AA_permease_2"/>
    <property type="match status" value="1"/>
</dbReference>